<comment type="caution">
    <text evidence="1">The sequence shown here is derived from an EMBL/GenBank/DDBJ whole genome shotgun (WGS) entry which is preliminary data.</text>
</comment>
<dbReference type="EMBL" id="LDRX01000015">
    <property type="protein sequence ID" value="KTS84417.1"/>
    <property type="molecule type" value="Genomic_DNA"/>
</dbReference>
<accession>A0ACC4ZZK9</accession>
<evidence type="ECO:0000313" key="2">
    <source>
        <dbReference type="Proteomes" id="UP000074866"/>
    </source>
</evidence>
<proteinExistence type="predicted"/>
<name>A0ACC4ZZK9_9BACL</name>
<gene>
    <name evidence="1" type="ORF">NS115_03525</name>
</gene>
<dbReference type="Proteomes" id="UP000074866">
    <property type="component" value="Unassembled WGS sequence"/>
</dbReference>
<protein>
    <submittedName>
        <fullName evidence="1">Uncharacterized protein</fullName>
    </submittedName>
</protein>
<keyword evidence="2" id="KW-1185">Reference proteome</keyword>
<reference evidence="1 2" key="1">
    <citation type="journal article" date="2016" name="Front. Microbiol.">
        <title>Genomic Resource of Rice Seed Associated Bacteria.</title>
        <authorList>
            <person name="Midha S."/>
            <person name="Bansal K."/>
            <person name="Sharma S."/>
            <person name="Kumar N."/>
            <person name="Patil P.P."/>
            <person name="Chaudhry V."/>
            <person name="Patil P.B."/>
        </authorList>
    </citation>
    <scope>NUCLEOTIDE SEQUENCE [LARGE SCALE GENOMIC DNA]</scope>
    <source>
        <strain evidence="1 2">NS115</strain>
    </source>
</reference>
<evidence type="ECO:0000313" key="1">
    <source>
        <dbReference type="EMBL" id="KTS84417.1"/>
    </source>
</evidence>
<organism evidence="1 2">
    <name type="scientific">Paenibacillus jamilae</name>
    <dbReference type="NCBI Taxonomy" id="114136"/>
    <lineage>
        <taxon>Bacteria</taxon>
        <taxon>Bacillati</taxon>
        <taxon>Bacillota</taxon>
        <taxon>Bacilli</taxon>
        <taxon>Bacillales</taxon>
        <taxon>Paenibacillaceae</taxon>
        <taxon>Paenibacillus</taxon>
    </lineage>
</organism>
<sequence length="336" mass="36205">MAAATSILKLPLIDDTMTANVVRDLNALAQDIDSKVMPKSGGTLDASRINVTDGTRTLVLGVDANEPWIGTSTNNDFRIITNGLERGRVKSSGALVWLDRILTSRSGIQVGQDATAWKNFHVVSDDAGTGAAFRIYNGVYGAGARVFSIDQNGHIMLGGQTEVLNAEGWSKVVDIYQPGNLSMSFRTNGVHGAISVHDSGFYGSAAGLMVGTKTNHDLTFIQNSVRKAMFGTDDMFYLRTRAMELRSSGNNDAGLYLIAGNTPANVFGRKEIISSVNIDGGNALLFRARRESDWANKDVRINFNNASGEIYTENHIIKSTGGPSGGFDGQIWIQYV</sequence>